<name>A0A034WGF8_BACDO</name>
<dbReference type="GO" id="GO:0006364">
    <property type="term" value="P:rRNA processing"/>
    <property type="evidence" value="ECO:0007669"/>
    <property type="project" value="TreeGrafter"/>
</dbReference>
<proteinExistence type="inferred from homology"/>
<evidence type="ECO:0000256" key="4">
    <source>
        <dbReference type="SAM" id="Phobius"/>
    </source>
</evidence>
<sequence length="392" mass="45374">FFTVTVLISFYSLFINFIFNTVLQLVKNFLVFIYRTYILPIMSHPKNFLDADESLLEKNLKFVKNEVEEELNQYFSGTQDSDGLNESLAPPREYKVVQPKPGICIKSFKTNTNDKFFINVCQTEEIPPPEDITEEQLADILQSEVPSSFRIPMSISDPRVTKDKSNNSVDVCDIAINPNFFVKIQKSLLFKDFFLALIAEALNDKYNVQIKVEKSIILQNRKFIGTLVRHRVRNKDVKTVLNSYKQPTEEDKKKLVELEKTSGGKNVPLVQEIDTNELNVLKQKSEQLKQNSYKIKEAISLAGSTVPEFKLRAKLSKEEVEEIQAEFYLPKCLSSNEITLDIGEDRILLESMKHGYMFDKFVNYRLNQERARAIFDKTNKMLQVRIPVYPVH</sequence>
<evidence type="ECO:0000259" key="6">
    <source>
        <dbReference type="Pfam" id="PF18201"/>
    </source>
</evidence>
<dbReference type="OrthoDB" id="5135119at2759"/>
<evidence type="ECO:0000256" key="2">
    <source>
        <dbReference type="ARBA" id="ARBA00040540"/>
    </source>
</evidence>
<feature type="domain" description="PIH1 N-terminal" evidence="5">
    <location>
        <begin position="92"/>
        <end position="239"/>
    </location>
</feature>
<feature type="transmembrane region" description="Helical" evidence="4">
    <location>
        <begin position="6"/>
        <end position="26"/>
    </location>
</feature>
<feature type="domain" description="PIH1D1/2/3 CS-like" evidence="6">
    <location>
        <begin position="313"/>
        <end position="388"/>
    </location>
</feature>
<dbReference type="Pfam" id="PF08190">
    <property type="entry name" value="PIH1"/>
    <property type="match status" value="1"/>
</dbReference>
<organism evidence="7">
    <name type="scientific">Bactrocera dorsalis</name>
    <name type="common">Oriental fruit fly</name>
    <name type="synonym">Dacus dorsalis</name>
    <dbReference type="NCBI Taxonomy" id="27457"/>
    <lineage>
        <taxon>Eukaryota</taxon>
        <taxon>Metazoa</taxon>
        <taxon>Ecdysozoa</taxon>
        <taxon>Arthropoda</taxon>
        <taxon>Hexapoda</taxon>
        <taxon>Insecta</taxon>
        <taxon>Pterygota</taxon>
        <taxon>Neoptera</taxon>
        <taxon>Endopterygota</taxon>
        <taxon>Diptera</taxon>
        <taxon>Brachycera</taxon>
        <taxon>Muscomorpha</taxon>
        <taxon>Tephritoidea</taxon>
        <taxon>Tephritidae</taxon>
        <taxon>Bactrocera</taxon>
        <taxon>Bactrocera</taxon>
    </lineage>
</organism>
<dbReference type="GO" id="GO:0097255">
    <property type="term" value="C:R2TP complex"/>
    <property type="evidence" value="ECO:0007669"/>
    <property type="project" value="TreeGrafter"/>
</dbReference>
<feature type="non-terminal residue" evidence="7">
    <location>
        <position position="1"/>
    </location>
</feature>
<dbReference type="GO" id="GO:0005737">
    <property type="term" value="C:cytoplasm"/>
    <property type="evidence" value="ECO:0007669"/>
    <property type="project" value="TreeGrafter"/>
</dbReference>
<protein>
    <recommendedName>
        <fullName evidence="2">PIH1 domain-containing protein 1</fullName>
    </recommendedName>
</protein>
<dbReference type="AlphaFoldDB" id="A0A034WGF8"/>
<comment type="similarity">
    <text evidence="1">Belongs to the PIH1 family.</text>
</comment>
<dbReference type="InterPro" id="IPR041442">
    <property type="entry name" value="PIH1D1/2/3_CS-like"/>
</dbReference>
<comment type="function">
    <text evidence="3">Involved in the assembly of C/D box small nucleolar ribonucleoprotein (snoRNP) particles. Recruits the SWI/SNF complex to the core promoter of rRNA genes and enhances pre-rRNA transcription. Mediates interaction of TELO2 with the R2TP complex which is necessary for the stability of MTOR and SMG1. Positively regulates the assembly and activity of the mTORC1 complex.</text>
</comment>
<evidence type="ECO:0000256" key="1">
    <source>
        <dbReference type="ARBA" id="ARBA00008511"/>
    </source>
</evidence>
<dbReference type="InterPro" id="IPR050734">
    <property type="entry name" value="PIH1/Kintoun_subfamily"/>
</dbReference>
<dbReference type="PANTHER" id="PTHR22997">
    <property type="entry name" value="PIH1 DOMAIN-CONTAINING PROTEIN 1"/>
    <property type="match status" value="1"/>
</dbReference>
<keyword evidence="4" id="KW-1133">Transmembrane helix</keyword>
<reference evidence="7" key="1">
    <citation type="journal article" date="2014" name="BMC Genomics">
        <title>Characterizing the developmental transcriptome of the oriental fruit fly, Bactrocera dorsalis (Diptera: Tephritidae) through comparative genomic analysis with Drosophila melanogaster utilizing modENCODE datasets.</title>
        <authorList>
            <person name="Geib S.M."/>
            <person name="Calla B."/>
            <person name="Hall B."/>
            <person name="Hou S."/>
            <person name="Manoukis N.C."/>
        </authorList>
    </citation>
    <scope>NUCLEOTIDE SEQUENCE</scope>
    <source>
        <strain evidence="7">Punador</strain>
    </source>
</reference>
<dbReference type="EMBL" id="GAKP01006094">
    <property type="protein sequence ID" value="JAC52858.1"/>
    <property type="molecule type" value="Transcribed_RNA"/>
</dbReference>
<dbReference type="GO" id="GO:0000492">
    <property type="term" value="P:box C/D snoRNP assembly"/>
    <property type="evidence" value="ECO:0007669"/>
    <property type="project" value="TreeGrafter"/>
</dbReference>
<dbReference type="Pfam" id="PF18201">
    <property type="entry name" value="PIH1_CS"/>
    <property type="match status" value="1"/>
</dbReference>
<dbReference type="GO" id="GO:1990904">
    <property type="term" value="C:ribonucleoprotein complex"/>
    <property type="evidence" value="ECO:0007669"/>
    <property type="project" value="TreeGrafter"/>
</dbReference>
<gene>
    <name evidence="7" type="primary">PIHD1</name>
</gene>
<evidence type="ECO:0000256" key="3">
    <source>
        <dbReference type="ARBA" id="ARBA00046233"/>
    </source>
</evidence>
<keyword evidence="4" id="KW-0812">Transmembrane</keyword>
<evidence type="ECO:0000259" key="5">
    <source>
        <dbReference type="Pfam" id="PF08190"/>
    </source>
</evidence>
<dbReference type="PANTHER" id="PTHR22997:SF0">
    <property type="entry name" value="PIH1 DOMAIN-CONTAINING PROTEIN 1"/>
    <property type="match status" value="1"/>
</dbReference>
<accession>A0A034WGF8</accession>
<keyword evidence="4" id="KW-0472">Membrane</keyword>
<dbReference type="InterPro" id="IPR012981">
    <property type="entry name" value="PIH1_N"/>
</dbReference>
<evidence type="ECO:0000313" key="7">
    <source>
        <dbReference type="EMBL" id="JAC52858.1"/>
    </source>
</evidence>